<sequence>MTEVWERTSAFLTRGARANISTAEDGESTPMTVYKDYEAPSAESRHLHASSWSKPVDTPRSLWSWSEALALPSALDGMPIFSTSLGCLDAPHFYQNQTNGVTFSIPMATPMNHVELDLRGGAVGTLLITTSETPDLQLQLTVRADEHDLAQHIEVQVPVPDDKGHVSASHALVFTPNRGYLGMHCMRFDAVLRVPRALRTLTLHTYTLTHVLFDPSAHVELEDLSLFMMNQEPGNILLPHGGVRAARFTVDALAGWIAGEIPVTDHATVIARSDTRTRLVVRPTTVGQADSRVGLQTVNERGRMDVIVERDDRTRPIRARHDSSFMAELFLIYDKANFDGHIELDAWQAEAHNVHGAVGDNPGKWGDLWAGTRNGPDEVKVNAQGAWVGLFF</sequence>
<reference evidence="1" key="2">
    <citation type="journal article" date="2022" name="New Phytol.">
        <title>Evolutionary transition to the ectomycorrhizal habit in the genomes of a hyperdiverse lineage of mushroom-forming fungi.</title>
        <authorList>
            <person name="Looney B."/>
            <person name="Miyauchi S."/>
            <person name="Morin E."/>
            <person name="Drula E."/>
            <person name="Courty P.E."/>
            <person name="Kohler A."/>
            <person name="Kuo A."/>
            <person name="LaButti K."/>
            <person name="Pangilinan J."/>
            <person name="Lipzen A."/>
            <person name="Riley R."/>
            <person name="Andreopoulos W."/>
            <person name="He G."/>
            <person name="Johnson J."/>
            <person name="Nolan M."/>
            <person name="Tritt A."/>
            <person name="Barry K.W."/>
            <person name="Grigoriev I.V."/>
            <person name="Nagy L.G."/>
            <person name="Hibbett D."/>
            <person name="Henrissat B."/>
            <person name="Matheny P.B."/>
            <person name="Labbe J."/>
            <person name="Martin F.M."/>
        </authorList>
    </citation>
    <scope>NUCLEOTIDE SEQUENCE</scope>
    <source>
        <strain evidence="1">EC-137</strain>
    </source>
</reference>
<name>A0ACB8QVK0_9AGAM</name>
<comment type="caution">
    <text evidence="1">The sequence shown here is derived from an EMBL/GenBank/DDBJ whole genome shotgun (WGS) entry which is preliminary data.</text>
</comment>
<proteinExistence type="predicted"/>
<organism evidence="1 2">
    <name type="scientific">Vararia minispora EC-137</name>
    <dbReference type="NCBI Taxonomy" id="1314806"/>
    <lineage>
        <taxon>Eukaryota</taxon>
        <taxon>Fungi</taxon>
        <taxon>Dikarya</taxon>
        <taxon>Basidiomycota</taxon>
        <taxon>Agaricomycotina</taxon>
        <taxon>Agaricomycetes</taxon>
        <taxon>Russulales</taxon>
        <taxon>Lachnocladiaceae</taxon>
        <taxon>Vararia</taxon>
    </lineage>
</organism>
<reference evidence="1" key="1">
    <citation type="submission" date="2021-02" db="EMBL/GenBank/DDBJ databases">
        <authorList>
            <consortium name="DOE Joint Genome Institute"/>
            <person name="Ahrendt S."/>
            <person name="Looney B.P."/>
            <person name="Miyauchi S."/>
            <person name="Morin E."/>
            <person name="Drula E."/>
            <person name="Courty P.E."/>
            <person name="Chicoki N."/>
            <person name="Fauchery L."/>
            <person name="Kohler A."/>
            <person name="Kuo A."/>
            <person name="Labutti K."/>
            <person name="Pangilinan J."/>
            <person name="Lipzen A."/>
            <person name="Riley R."/>
            <person name="Andreopoulos W."/>
            <person name="He G."/>
            <person name="Johnson J."/>
            <person name="Barry K.W."/>
            <person name="Grigoriev I.V."/>
            <person name="Nagy L."/>
            <person name="Hibbett D."/>
            <person name="Henrissat B."/>
            <person name="Matheny P.B."/>
            <person name="Labbe J."/>
            <person name="Martin F."/>
        </authorList>
    </citation>
    <scope>NUCLEOTIDE SEQUENCE</scope>
    <source>
        <strain evidence="1">EC-137</strain>
    </source>
</reference>
<protein>
    <submittedName>
        <fullName evidence="1">Uncharacterized protein</fullName>
    </submittedName>
</protein>
<accession>A0ACB8QVK0</accession>
<evidence type="ECO:0000313" key="1">
    <source>
        <dbReference type="EMBL" id="KAI0035891.1"/>
    </source>
</evidence>
<evidence type="ECO:0000313" key="2">
    <source>
        <dbReference type="Proteomes" id="UP000814128"/>
    </source>
</evidence>
<dbReference type="Proteomes" id="UP000814128">
    <property type="component" value="Unassembled WGS sequence"/>
</dbReference>
<gene>
    <name evidence="1" type="ORF">K488DRAFT_68090</name>
</gene>
<keyword evidence="2" id="KW-1185">Reference proteome</keyword>
<dbReference type="EMBL" id="MU273478">
    <property type="protein sequence ID" value="KAI0035891.1"/>
    <property type="molecule type" value="Genomic_DNA"/>
</dbReference>